<organism evidence="4 5">
    <name type="scientific">Ferrimonas sediminum</name>
    <dbReference type="NCBI Taxonomy" id="718193"/>
    <lineage>
        <taxon>Bacteria</taxon>
        <taxon>Pseudomonadati</taxon>
        <taxon>Pseudomonadota</taxon>
        <taxon>Gammaproteobacteria</taxon>
        <taxon>Alteromonadales</taxon>
        <taxon>Ferrimonadaceae</taxon>
        <taxon>Ferrimonas</taxon>
    </lineage>
</organism>
<sequence>MNSLSLVLALVLLATTVTVTLSHRHVRRQCQSGAEEPPFGIITVSPWWLAWMLICLILSSSLLYGQLGRYGDWNSGVVQDRVDYLLQAAINQSRMEADTRPQDSDALMQLADSYASGGKYDDAVTVIEQLISLDGESAQRLGLKAKYLYYRDNRKLGNEALAAVSKALKLDNSDVTTREFMATQAYRKGAYGTAIEHWQVILDSGNGGAYRRAIESAITRAQAKQLAARQQP</sequence>
<dbReference type="InterPro" id="IPR019734">
    <property type="entry name" value="TPR_rpt"/>
</dbReference>
<dbReference type="RefSeq" id="WP_090367605.1">
    <property type="nucleotide sequence ID" value="NZ_FNEM01000019.1"/>
</dbReference>
<keyword evidence="2" id="KW-0802">TPR repeat</keyword>
<dbReference type="OrthoDB" id="6258553at2"/>
<keyword evidence="3" id="KW-0472">Membrane</keyword>
<dbReference type="Gene3D" id="1.25.40.10">
    <property type="entry name" value="Tetratricopeptide repeat domain"/>
    <property type="match status" value="1"/>
</dbReference>
<dbReference type="Proteomes" id="UP000199527">
    <property type="component" value="Unassembled WGS sequence"/>
</dbReference>
<evidence type="ECO:0000256" key="3">
    <source>
        <dbReference type="SAM" id="Phobius"/>
    </source>
</evidence>
<keyword evidence="3" id="KW-1133">Transmembrane helix</keyword>
<keyword evidence="3" id="KW-0812">Transmembrane</keyword>
<feature type="repeat" description="TPR" evidence="2">
    <location>
        <begin position="104"/>
        <end position="137"/>
    </location>
</feature>
<dbReference type="EMBL" id="FNEM01000019">
    <property type="protein sequence ID" value="SDK10515.1"/>
    <property type="molecule type" value="Genomic_DNA"/>
</dbReference>
<evidence type="ECO:0000313" key="5">
    <source>
        <dbReference type="Proteomes" id="UP000199527"/>
    </source>
</evidence>
<dbReference type="InterPro" id="IPR011990">
    <property type="entry name" value="TPR-like_helical_dom_sf"/>
</dbReference>
<dbReference type="PANTHER" id="PTHR47870">
    <property type="entry name" value="CYTOCHROME C-TYPE BIOGENESIS PROTEIN CCMH"/>
    <property type="match status" value="1"/>
</dbReference>
<feature type="transmembrane region" description="Helical" evidence="3">
    <location>
        <begin position="46"/>
        <end position="65"/>
    </location>
</feature>
<dbReference type="GO" id="GO:0017004">
    <property type="term" value="P:cytochrome complex assembly"/>
    <property type="evidence" value="ECO:0007669"/>
    <property type="project" value="UniProtKB-KW"/>
</dbReference>
<dbReference type="PROSITE" id="PS50005">
    <property type="entry name" value="TPR"/>
    <property type="match status" value="1"/>
</dbReference>
<evidence type="ECO:0000256" key="1">
    <source>
        <dbReference type="ARBA" id="ARBA00022748"/>
    </source>
</evidence>
<dbReference type="GO" id="GO:0005886">
    <property type="term" value="C:plasma membrane"/>
    <property type="evidence" value="ECO:0007669"/>
    <property type="project" value="TreeGrafter"/>
</dbReference>
<dbReference type="SUPFAM" id="SSF48452">
    <property type="entry name" value="TPR-like"/>
    <property type="match status" value="1"/>
</dbReference>
<proteinExistence type="predicted"/>
<gene>
    <name evidence="4" type="ORF">SAMN04488540_1199</name>
</gene>
<keyword evidence="5" id="KW-1185">Reference proteome</keyword>
<evidence type="ECO:0000256" key="2">
    <source>
        <dbReference type="PROSITE-ProRule" id="PRU00339"/>
    </source>
</evidence>
<name>A0A1G8Z7X1_9GAMM</name>
<protein>
    <submittedName>
        <fullName evidence="4">Formate-dependent nitrite reductase complex subunit NrfG</fullName>
    </submittedName>
</protein>
<dbReference type="PANTHER" id="PTHR47870:SF1">
    <property type="entry name" value="CYTOCHROME C-TYPE BIOGENESIS PROTEIN CCMH"/>
    <property type="match status" value="1"/>
</dbReference>
<dbReference type="InterPro" id="IPR051263">
    <property type="entry name" value="C-type_cytochrome_biogenesis"/>
</dbReference>
<accession>A0A1G8Z7X1</accession>
<reference evidence="5" key="1">
    <citation type="submission" date="2016-10" db="EMBL/GenBank/DDBJ databases">
        <authorList>
            <person name="Varghese N."/>
            <person name="Submissions S."/>
        </authorList>
    </citation>
    <scope>NUCLEOTIDE SEQUENCE [LARGE SCALE GENOMIC DNA]</scope>
    <source>
        <strain evidence="5">DSM 23317</strain>
    </source>
</reference>
<keyword evidence="1" id="KW-0201">Cytochrome c-type biogenesis</keyword>
<evidence type="ECO:0000313" key="4">
    <source>
        <dbReference type="EMBL" id="SDK10515.1"/>
    </source>
</evidence>
<dbReference type="AlphaFoldDB" id="A0A1G8Z7X1"/>